<dbReference type="PANTHER" id="PTHR20883">
    <property type="entry name" value="PHYTANOYL-COA DIOXYGENASE DOMAIN CONTAINING 1"/>
    <property type="match status" value="1"/>
</dbReference>
<dbReference type="SUPFAM" id="SSF51197">
    <property type="entry name" value="Clavaminate synthase-like"/>
    <property type="match status" value="1"/>
</dbReference>
<accession>A0ABP8M291</accession>
<keyword evidence="1" id="KW-0560">Oxidoreductase</keyword>
<organism evidence="1 2">
    <name type="scientific">Ravibacter arvi</name>
    <dbReference type="NCBI Taxonomy" id="2051041"/>
    <lineage>
        <taxon>Bacteria</taxon>
        <taxon>Pseudomonadati</taxon>
        <taxon>Bacteroidota</taxon>
        <taxon>Cytophagia</taxon>
        <taxon>Cytophagales</taxon>
        <taxon>Spirosomataceae</taxon>
        <taxon>Ravibacter</taxon>
    </lineage>
</organism>
<evidence type="ECO:0000313" key="1">
    <source>
        <dbReference type="EMBL" id="GAA4443220.1"/>
    </source>
</evidence>
<keyword evidence="1" id="KW-0223">Dioxygenase</keyword>
<proteinExistence type="predicted"/>
<protein>
    <submittedName>
        <fullName evidence="1">Phytanoyl-CoA dioxygenase family protein</fullName>
    </submittedName>
</protein>
<dbReference type="Proteomes" id="UP001501508">
    <property type="component" value="Unassembled WGS sequence"/>
</dbReference>
<dbReference type="RefSeq" id="WP_345030913.1">
    <property type="nucleotide sequence ID" value="NZ_BAABEY010000029.1"/>
</dbReference>
<sequence length="276" mass="31279">MNKTLNPPDLSGYKNITEEQQTYFRENGHVLIPGVLNADEVAFYREAINAATFANNKETRDIKDRDTYGKAFLQVMNLWTVDPVVKHFTLAQRFAKIAADLLGVDRVRLYHDQALYKEPGGGHTPWHQDQYYWPLDTRNTVTMWMPLVDIDVDMGMLTFASGSHKKGFAVDVGISDQSENEFLDLIQSQGMAVTRAETMKAGDATWHYGWTFHAAPGNNTPDRMREVMTVIYFADGARVTEPQNQNQQADLDTWLRSRPVGSLADSDLNPLVYAKQ</sequence>
<dbReference type="EMBL" id="BAABEY010000029">
    <property type="protein sequence ID" value="GAA4443220.1"/>
    <property type="molecule type" value="Genomic_DNA"/>
</dbReference>
<dbReference type="GO" id="GO:0051213">
    <property type="term" value="F:dioxygenase activity"/>
    <property type="evidence" value="ECO:0007669"/>
    <property type="project" value="UniProtKB-KW"/>
</dbReference>
<dbReference type="InterPro" id="IPR008775">
    <property type="entry name" value="Phytyl_CoA_dOase-like"/>
</dbReference>
<gene>
    <name evidence="1" type="ORF">GCM10023091_31340</name>
</gene>
<comment type="caution">
    <text evidence="1">The sequence shown here is derived from an EMBL/GenBank/DDBJ whole genome shotgun (WGS) entry which is preliminary data.</text>
</comment>
<dbReference type="Pfam" id="PF05721">
    <property type="entry name" value="PhyH"/>
    <property type="match status" value="1"/>
</dbReference>
<reference evidence="2" key="1">
    <citation type="journal article" date="2019" name="Int. J. Syst. Evol. Microbiol.">
        <title>The Global Catalogue of Microorganisms (GCM) 10K type strain sequencing project: providing services to taxonomists for standard genome sequencing and annotation.</title>
        <authorList>
            <consortium name="The Broad Institute Genomics Platform"/>
            <consortium name="The Broad Institute Genome Sequencing Center for Infectious Disease"/>
            <person name="Wu L."/>
            <person name="Ma J."/>
        </authorList>
    </citation>
    <scope>NUCLEOTIDE SEQUENCE [LARGE SCALE GENOMIC DNA]</scope>
    <source>
        <strain evidence="2">JCM 31920</strain>
    </source>
</reference>
<evidence type="ECO:0000313" key="2">
    <source>
        <dbReference type="Proteomes" id="UP001501508"/>
    </source>
</evidence>
<dbReference type="PANTHER" id="PTHR20883:SF49">
    <property type="entry name" value="PHYTANOYL-COA DIOXYGENASE"/>
    <property type="match status" value="1"/>
</dbReference>
<dbReference type="Gene3D" id="2.60.120.620">
    <property type="entry name" value="q2cbj1_9rhob like domain"/>
    <property type="match status" value="1"/>
</dbReference>
<keyword evidence="2" id="KW-1185">Reference proteome</keyword>
<name>A0ABP8M291_9BACT</name>